<organism evidence="4 5">
    <name type="scientific">Strongylocentrotus purpuratus</name>
    <name type="common">Purple sea urchin</name>
    <dbReference type="NCBI Taxonomy" id="7668"/>
    <lineage>
        <taxon>Eukaryota</taxon>
        <taxon>Metazoa</taxon>
        <taxon>Echinodermata</taxon>
        <taxon>Eleutherozoa</taxon>
        <taxon>Echinozoa</taxon>
        <taxon>Echinoidea</taxon>
        <taxon>Euechinoidea</taxon>
        <taxon>Echinacea</taxon>
        <taxon>Camarodonta</taxon>
        <taxon>Echinidea</taxon>
        <taxon>Strongylocentrotidae</taxon>
        <taxon>Strongylocentrotus</taxon>
    </lineage>
</organism>
<evidence type="ECO:0000313" key="5">
    <source>
        <dbReference type="Proteomes" id="UP000007110"/>
    </source>
</evidence>
<feature type="signal peptide" evidence="3">
    <location>
        <begin position="1"/>
        <end position="24"/>
    </location>
</feature>
<name>A0A7M7NF69_STRPU</name>
<keyword evidence="2" id="KW-1133">Transmembrane helix</keyword>
<dbReference type="Proteomes" id="UP000007110">
    <property type="component" value="Unassembled WGS sequence"/>
</dbReference>
<keyword evidence="5" id="KW-1185">Reference proteome</keyword>
<proteinExistence type="predicted"/>
<feature type="chain" id="PRO_5029508869" evidence="3">
    <location>
        <begin position="25"/>
        <end position="281"/>
    </location>
</feature>
<dbReference type="GeneID" id="105439744"/>
<dbReference type="AlphaFoldDB" id="A0A7M7NF69"/>
<feature type="transmembrane region" description="Helical" evidence="2">
    <location>
        <begin position="28"/>
        <end position="48"/>
    </location>
</feature>
<feature type="region of interest" description="Disordered" evidence="1">
    <location>
        <begin position="201"/>
        <end position="226"/>
    </location>
</feature>
<keyword evidence="3" id="KW-0732">Signal</keyword>
<accession>A0A7M7NF69</accession>
<reference evidence="4" key="2">
    <citation type="submission" date="2021-01" db="UniProtKB">
        <authorList>
            <consortium name="EnsemblMetazoa"/>
        </authorList>
    </citation>
    <scope>IDENTIFICATION</scope>
</reference>
<evidence type="ECO:0000256" key="1">
    <source>
        <dbReference type="SAM" id="MobiDB-lite"/>
    </source>
</evidence>
<evidence type="ECO:0000256" key="2">
    <source>
        <dbReference type="SAM" id="Phobius"/>
    </source>
</evidence>
<feature type="region of interest" description="Disordered" evidence="1">
    <location>
        <begin position="68"/>
        <end position="88"/>
    </location>
</feature>
<reference evidence="5" key="1">
    <citation type="submission" date="2015-02" db="EMBL/GenBank/DDBJ databases">
        <title>Genome sequencing for Strongylocentrotus purpuratus.</title>
        <authorList>
            <person name="Murali S."/>
            <person name="Liu Y."/>
            <person name="Vee V."/>
            <person name="English A."/>
            <person name="Wang M."/>
            <person name="Skinner E."/>
            <person name="Han Y."/>
            <person name="Muzny D.M."/>
            <person name="Worley K.C."/>
            <person name="Gibbs R.A."/>
        </authorList>
    </citation>
    <scope>NUCLEOTIDE SEQUENCE</scope>
</reference>
<keyword evidence="2" id="KW-0472">Membrane</keyword>
<dbReference type="EnsemblMetazoa" id="XM_030978958">
    <property type="protein sequence ID" value="XP_030834818"/>
    <property type="gene ID" value="LOC105439744"/>
</dbReference>
<evidence type="ECO:0000256" key="3">
    <source>
        <dbReference type="SAM" id="SignalP"/>
    </source>
</evidence>
<dbReference type="RefSeq" id="XP_030834818.1">
    <property type="nucleotide sequence ID" value="XM_030978958.1"/>
</dbReference>
<protein>
    <submittedName>
        <fullName evidence="4">Uncharacterized protein</fullName>
    </submittedName>
</protein>
<evidence type="ECO:0000313" key="4">
    <source>
        <dbReference type="EnsemblMetazoa" id="XP_030834818"/>
    </source>
</evidence>
<sequence length="281" mass="31241">MAFFVTTKLVLLLAFLFLEHVVQSKEYKIIVVILVFLSAFLFAFFVVWTMRNRPRNSFHLGYITPGNKATERSQKGKSASIKEQQHTTHTNPIEGDLANYVELDDGLPLPSIGYTPSRSVCLPYIPEESAPIGTDAYDQGQTNPQVMAPITCQTMAEIEPSGNSGDIKICLTLKSSDVKVQASQREANVTRAHSDRLPVRNEYMTTPGDATRSGAGPARERSMERSLTVPRLHVTTSSDQSATVNCMTMGKNANSSRDLEHEYMPMRSVVYTDMDSVGYEY</sequence>
<keyword evidence="2" id="KW-0812">Transmembrane</keyword>